<organism evidence="1 2">
    <name type="scientific">Actinoplanes friuliensis DSM 7358</name>
    <dbReference type="NCBI Taxonomy" id="1246995"/>
    <lineage>
        <taxon>Bacteria</taxon>
        <taxon>Bacillati</taxon>
        <taxon>Actinomycetota</taxon>
        <taxon>Actinomycetes</taxon>
        <taxon>Micromonosporales</taxon>
        <taxon>Micromonosporaceae</taxon>
        <taxon>Actinoplanes</taxon>
    </lineage>
</organism>
<protein>
    <recommendedName>
        <fullName evidence="3">Leucine rich repeat variant</fullName>
    </recommendedName>
</protein>
<reference evidence="1 2" key="1">
    <citation type="journal article" date="2014" name="J. Biotechnol.">
        <title>Complete genome sequence of the actinobacterium Actinoplanes friuliensis HAG 010964, producer of the lipopeptide antibiotic friulimycin.</title>
        <authorList>
            <person name="Ruckert C."/>
            <person name="Szczepanowski R."/>
            <person name="Albersmeier A."/>
            <person name="Goesmann A."/>
            <person name="Fischer N."/>
            <person name="Steinkamper A."/>
            <person name="Puhler A."/>
            <person name="Biener R."/>
            <person name="Schwartz D."/>
            <person name="Kalinowski J."/>
        </authorList>
    </citation>
    <scope>NUCLEOTIDE SEQUENCE [LARGE SCALE GENOMIC DNA]</scope>
    <source>
        <strain evidence="1 2">DSM 7358</strain>
    </source>
</reference>
<sequence>MLRLLDDTDRWIRWAVATNPSCDARIRHKMATAKDKELRGLAAEMKDLEPDLAALLLEDVSPEVRERLAGHTQDPEVITALLKDRTVRVRKGVAVNKHTTPEQRSILAQDYAPEVRAALVRAVELEESDLQALVKDRSVEVRRSLATSDVTPPHIREALKNDPDEAVASDARRY</sequence>
<accession>U5VQJ1</accession>
<dbReference type="EMBL" id="CP006272">
    <property type="protein sequence ID" value="AGZ39042.1"/>
    <property type="molecule type" value="Genomic_DNA"/>
</dbReference>
<keyword evidence="2" id="KW-1185">Reference proteome</keyword>
<dbReference type="AlphaFoldDB" id="U5VQJ1"/>
<proteinExistence type="predicted"/>
<dbReference type="STRING" id="1246995.AFR_03765"/>
<name>U5VQJ1_9ACTN</name>
<dbReference type="Proteomes" id="UP000017746">
    <property type="component" value="Chromosome"/>
</dbReference>
<dbReference type="PATRIC" id="fig|1246995.3.peg.759"/>
<dbReference type="InterPro" id="IPR011989">
    <property type="entry name" value="ARM-like"/>
</dbReference>
<dbReference type="HOGENOM" id="CLU_1536826_0_0_11"/>
<dbReference type="KEGG" id="afs:AFR_03765"/>
<evidence type="ECO:0000313" key="1">
    <source>
        <dbReference type="EMBL" id="AGZ39042.1"/>
    </source>
</evidence>
<gene>
    <name evidence="1" type="ORF">AFR_03765</name>
</gene>
<dbReference type="Gene3D" id="1.25.10.10">
    <property type="entry name" value="Leucine-rich Repeat Variant"/>
    <property type="match status" value="1"/>
</dbReference>
<dbReference type="InterPro" id="IPR016024">
    <property type="entry name" value="ARM-type_fold"/>
</dbReference>
<evidence type="ECO:0000313" key="2">
    <source>
        <dbReference type="Proteomes" id="UP000017746"/>
    </source>
</evidence>
<evidence type="ECO:0008006" key="3">
    <source>
        <dbReference type="Google" id="ProtNLM"/>
    </source>
</evidence>
<dbReference type="eggNOG" id="COG1413">
    <property type="taxonomic scope" value="Bacteria"/>
</dbReference>
<dbReference type="SUPFAM" id="SSF48371">
    <property type="entry name" value="ARM repeat"/>
    <property type="match status" value="2"/>
</dbReference>